<evidence type="ECO:0000259" key="4">
    <source>
        <dbReference type="Pfam" id="PF08729"/>
    </source>
</evidence>
<feature type="domain" description="Ubinuclein middle" evidence="5">
    <location>
        <begin position="375"/>
        <end position="584"/>
    </location>
</feature>
<reference evidence="6 7" key="1">
    <citation type="submission" date="2024-02" db="EMBL/GenBank/DDBJ databases">
        <title>Chromosome-level genome assembly of the Eurasian Minnow (Phoxinus phoxinus).</title>
        <authorList>
            <person name="Oriowo T.O."/>
            <person name="Martin S."/>
            <person name="Stange M."/>
            <person name="Chrysostomakis Y."/>
            <person name="Brown T."/>
            <person name="Winkler S."/>
            <person name="Kukowka S."/>
            <person name="Myers E.W."/>
            <person name="Bohne A."/>
        </authorList>
    </citation>
    <scope>NUCLEOTIDE SEQUENCE [LARGE SCALE GENOMIC DNA]</scope>
    <source>
        <strain evidence="6">ZFMK-TIS-60720</strain>
        <tissue evidence="6">Whole Organism</tissue>
    </source>
</reference>
<feature type="domain" description="Hpc2-related" evidence="4">
    <location>
        <begin position="137"/>
        <end position="188"/>
    </location>
</feature>
<dbReference type="AlphaFoldDB" id="A0AAN9HH91"/>
<comment type="similarity">
    <text evidence="1">Belongs to the ubinuclein family.</text>
</comment>
<feature type="compositionally biased region" description="Pro residues" evidence="3">
    <location>
        <begin position="370"/>
        <end position="379"/>
    </location>
</feature>
<evidence type="ECO:0000259" key="5">
    <source>
        <dbReference type="Pfam" id="PF14075"/>
    </source>
</evidence>
<evidence type="ECO:0000313" key="6">
    <source>
        <dbReference type="EMBL" id="KAK7175446.1"/>
    </source>
</evidence>
<keyword evidence="2" id="KW-0597">Phosphoprotein</keyword>
<feature type="region of interest" description="Disordered" evidence="3">
    <location>
        <begin position="593"/>
        <end position="650"/>
    </location>
</feature>
<dbReference type="PANTHER" id="PTHR21669:SF42">
    <property type="entry name" value="SI:CH211-175L6.9 PROTEIN"/>
    <property type="match status" value="1"/>
</dbReference>
<feature type="region of interest" description="Disordered" evidence="3">
    <location>
        <begin position="496"/>
        <end position="519"/>
    </location>
</feature>
<accession>A0AAN9HH91</accession>
<organism evidence="6 7">
    <name type="scientific">Phoxinus phoxinus</name>
    <name type="common">Eurasian minnow</name>
    <dbReference type="NCBI Taxonomy" id="58324"/>
    <lineage>
        <taxon>Eukaryota</taxon>
        <taxon>Metazoa</taxon>
        <taxon>Chordata</taxon>
        <taxon>Craniata</taxon>
        <taxon>Vertebrata</taxon>
        <taxon>Euteleostomi</taxon>
        <taxon>Actinopterygii</taxon>
        <taxon>Neopterygii</taxon>
        <taxon>Teleostei</taxon>
        <taxon>Ostariophysi</taxon>
        <taxon>Cypriniformes</taxon>
        <taxon>Leuciscidae</taxon>
        <taxon>Phoxininae</taxon>
        <taxon>Phoxinus</taxon>
    </lineage>
</organism>
<feature type="region of interest" description="Disordered" evidence="3">
    <location>
        <begin position="737"/>
        <end position="774"/>
    </location>
</feature>
<feature type="region of interest" description="Disordered" evidence="3">
    <location>
        <begin position="930"/>
        <end position="949"/>
    </location>
</feature>
<evidence type="ECO:0000256" key="3">
    <source>
        <dbReference type="SAM" id="MobiDB-lite"/>
    </source>
</evidence>
<evidence type="ECO:0000313" key="7">
    <source>
        <dbReference type="Proteomes" id="UP001364617"/>
    </source>
</evidence>
<comment type="caution">
    <text evidence="6">The sequence shown here is derived from an EMBL/GenBank/DDBJ whole genome shotgun (WGS) entry which is preliminary data.</text>
</comment>
<dbReference type="GO" id="GO:0005634">
    <property type="term" value="C:nucleus"/>
    <property type="evidence" value="ECO:0007669"/>
    <property type="project" value="TreeGrafter"/>
</dbReference>
<name>A0AAN9HH91_9TELE</name>
<feature type="compositionally biased region" description="Polar residues" evidence="3">
    <location>
        <begin position="347"/>
        <end position="356"/>
    </location>
</feature>
<dbReference type="Pfam" id="PF08729">
    <property type="entry name" value="HUN"/>
    <property type="match status" value="1"/>
</dbReference>
<dbReference type="Pfam" id="PF14075">
    <property type="entry name" value="UBN_AB"/>
    <property type="match status" value="1"/>
</dbReference>
<dbReference type="InterPro" id="IPR026947">
    <property type="entry name" value="UBN_middle_dom"/>
</dbReference>
<feature type="region of interest" description="Disordered" evidence="3">
    <location>
        <begin position="193"/>
        <end position="258"/>
    </location>
</feature>
<evidence type="ECO:0000256" key="2">
    <source>
        <dbReference type="ARBA" id="ARBA00022553"/>
    </source>
</evidence>
<feature type="region of interest" description="Disordered" evidence="3">
    <location>
        <begin position="676"/>
        <end position="697"/>
    </location>
</feature>
<sequence>MADPRKVPFVTLASFSTTPAATESKKRRREDEENEPSPGVTAPGVFGAGQPATDPGEPKRTVRLNLSLSEPSEQKSAEFNYGELVHSSLQVRKVPQGLKPALDPSDPFADEDKERQEVEALARKFESKYGNTVVKKKRRDRMQDLIDIGYGYDETDPFIDNSEAYDELVPASLTTKLGGFYINTGTLQFRAASESEGEGGGKDSNHFKKDGEERVIKRRKKKQDGGLEEKKPRKFKVPKPGVSSLNRPEKKKRKKLMKDSLSLAAMLRRFSREKEEIRKKHPSSVVKLVRAQPNAAAVAPSSDLSMADLTSDPAMMSLLGGATENDMLQELMGDLDFGLLDSPQPASPGQSENGSQKPGVAGRVQKTGLVPPPPLPSSLPAPLIKRIEDLRAASRQFDMEGRKKFFTLDMNNILLDIELQVQEQSASVRAAVYTHLEAFVPCNKEALLKRLKKLSLNIQDDRLRTPLFKLKLAVCNAMPEQIARYNMDCMAKVAKQQTEDGDRNGSEEEDDEKPGRRVMGPRKKFVWDDKLRTLLCNLVRVKLGCYELEAQSSLSPEDYLKVFMEAEVKPLWPKGWMQARMLFKESRIAHNHLTGNTVKKRMLPTPRAKPKPQDSGVLQRPALSVDPTPPPPTVPRGPSPPGPIYLSDSLDEDLTAPSLDSISHALAMLSSAAKGLVQSDSPPSTDAPKPAQSLHTASPHLAKKSANTLPPHSPSILSSSSASPVVKGVSVLSQVQRPSVIPAQRPTVTPPTKLGVSQPKPRPPPTSSPLHAPQKIPAKSLVAMSTGLIKTSNNSSSPQSRALITTSSPSLINVKSVQPFHVTVTPQTKKLAPHELPKPGFITPMQATLTKSPHNPSSNIIKLTPTGTPVSRPPTLPSMHQHASKNQGYHSGFIAGSYSSPVGHKNSSQGNNISSLVTTTAAVAKQPVTSASPVAGTANHSQRHRQVGGANQGVKTITSVSTAAATQLSQVSSASALLSSAGPSLPLGFGMLGGLVPVSLPFQFPNLLNLPSSVVSTATSGVSTNPSSSGFNLPQSESLFTHVLKGLMSGAQAALPPHLQLAFSDVNQTQGGDLQRKSL</sequence>
<protein>
    <recommendedName>
        <fullName evidence="8">Ubinuclein-2-like</fullName>
    </recommendedName>
</protein>
<gene>
    <name evidence="6" type="ORF">R3I93_002376</name>
</gene>
<keyword evidence="7" id="KW-1185">Reference proteome</keyword>
<dbReference type="InterPro" id="IPR014840">
    <property type="entry name" value="HRD"/>
</dbReference>
<feature type="compositionally biased region" description="Pro residues" evidence="3">
    <location>
        <begin position="627"/>
        <end position="643"/>
    </location>
</feature>
<dbReference type="EMBL" id="JAYKXH010000002">
    <property type="protein sequence ID" value="KAK7175446.1"/>
    <property type="molecule type" value="Genomic_DNA"/>
</dbReference>
<feature type="region of interest" description="Disordered" evidence="3">
    <location>
        <begin position="703"/>
        <end position="722"/>
    </location>
</feature>
<feature type="compositionally biased region" description="Basic and acidic residues" evidence="3">
    <location>
        <begin position="199"/>
        <end position="215"/>
    </location>
</feature>
<proteinExistence type="inferred from homology"/>
<dbReference type="Proteomes" id="UP001364617">
    <property type="component" value="Unassembled WGS sequence"/>
</dbReference>
<evidence type="ECO:0008006" key="8">
    <source>
        <dbReference type="Google" id="ProtNLM"/>
    </source>
</evidence>
<feature type="compositionally biased region" description="Basic and acidic residues" evidence="3">
    <location>
        <begin position="497"/>
        <end position="506"/>
    </location>
</feature>
<evidence type="ECO:0000256" key="1">
    <source>
        <dbReference type="ARBA" id="ARBA00009911"/>
    </source>
</evidence>
<dbReference type="GO" id="GO:0006325">
    <property type="term" value="P:chromatin organization"/>
    <property type="evidence" value="ECO:0007669"/>
    <property type="project" value="TreeGrafter"/>
</dbReference>
<feature type="region of interest" description="Disordered" evidence="3">
    <location>
        <begin position="1"/>
        <end position="62"/>
    </location>
</feature>
<dbReference type="PANTHER" id="PTHR21669">
    <property type="entry name" value="CAPZ-INTERACTING PROTEIN AND RELATED PROTEINS"/>
    <property type="match status" value="1"/>
</dbReference>
<feature type="region of interest" description="Disordered" evidence="3">
    <location>
        <begin position="337"/>
        <end position="381"/>
    </location>
</feature>